<feature type="domain" description="ABC transporter" evidence="5">
    <location>
        <begin position="18"/>
        <end position="47"/>
    </location>
</feature>
<evidence type="ECO:0000256" key="2">
    <source>
        <dbReference type="ARBA" id="ARBA00035126"/>
    </source>
</evidence>
<accession>A0AAW4T7B1</accession>
<dbReference type="CDD" id="cd05403">
    <property type="entry name" value="NT_KNTase_like"/>
    <property type="match status" value="1"/>
</dbReference>
<sequence>MSRICIPIAERRASFARRMSVSVRQGETLGIVGESGSGKSTLAMVLPGCCFFAFRRARIARFAVVTDFIPHDIAAQLAAIERHLGATLQAVHLFGSALDGGLKPRSDIDVLVTVAVRPDEAVRRALMSDLLGASAPPGCGGSMRALEVTVVAHGDVVPWRHPARRELQFGAWLRGDLEAGIVEPPLVDHDLAILLTKARQHGVALVGPPADVLFEPVPARDFVAALRATVAQWEAEPDWCGDACNIVLALARIWYSAATGAIAPKGVAATWVLERLPDAHRPIVAAARAAYLDGEAGAAILSGEPLAEFIGYARRTVESMLSA</sequence>
<evidence type="ECO:0000256" key="4">
    <source>
        <dbReference type="ARBA" id="ARBA00048566"/>
    </source>
</evidence>
<evidence type="ECO:0000256" key="1">
    <source>
        <dbReference type="ARBA" id="ARBA00022679"/>
    </source>
</evidence>
<dbReference type="Pfam" id="PF00005">
    <property type="entry name" value="ABC_tran"/>
    <property type="match status" value="1"/>
</dbReference>
<dbReference type="InterPro" id="IPR002934">
    <property type="entry name" value="Polymerase_NTP_transf_dom"/>
</dbReference>
<dbReference type="InterPro" id="IPR043519">
    <property type="entry name" value="NT_sf"/>
</dbReference>
<comment type="catalytic activity">
    <reaction evidence="4">
        <text>streptomycin + ATP = 3''-O-adenylylstreptomycin + diphosphate</text>
        <dbReference type="Rhea" id="RHEA:20245"/>
        <dbReference type="ChEBI" id="CHEBI:30616"/>
        <dbReference type="ChEBI" id="CHEBI:33019"/>
        <dbReference type="ChEBI" id="CHEBI:58007"/>
        <dbReference type="ChEBI" id="CHEBI:58605"/>
        <dbReference type="EC" id="2.7.7.47"/>
    </reaction>
</comment>
<evidence type="ECO:0000313" key="8">
    <source>
        <dbReference type="EMBL" id="MCA8377413.1"/>
    </source>
</evidence>
<name>A0AAW4T7B1_9BURK</name>
<dbReference type="RefSeq" id="WP_226132031.1">
    <property type="nucleotide sequence ID" value="NZ_JAIZTC010000001.1"/>
</dbReference>
<dbReference type="GO" id="GO:0009012">
    <property type="term" value="F:aminoglycoside 3''-adenylyltransferase activity"/>
    <property type="evidence" value="ECO:0007669"/>
    <property type="project" value="UniProtKB-EC"/>
</dbReference>
<dbReference type="EMBL" id="JAIZTC010000001">
    <property type="protein sequence ID" value="MCA8377413.1"/>
    <property type="molecule type" value="Genomic_DNA"/>
</dbReference>
<dbReference type="InterPro" id="IPR025184">
    <property type="entry name" value="AadA_C"/>
</dbReference>
<dbReference type="SUPFAM" id="SSF81301">
    <property type="entry name" value="Nucleotidyltransferase"/>
    <property type="match status" value="1"/>
</dbReference>
<proteinExistence type="predicted"/>
<dbReference type="Pfam" id="PF13427">
    <property type="entry name" value="AadA_C"/>
    <property type="match status" value="1"/>
</dbReference>
<dbReference type="NCBIfam" id="NF010309">
    <property type="entry name" value="PRK13746.1"/>
    <property type="match status" value="1"/>
</dbReference>
<dbReference type="AlphaFoldDB" id="A0AAW4T7B1"/>
<evidence type="ECO:0000259" key="7">
    <source>
        <dbReference type="Pfam" id="PF13427"/>
    </source>
</evidence>
<dbReference type="SUPFAM" id="SSF52540">
    <property type="entry name" value="P-loop containing nucleoside triphosphate hydrolases"/>
    <property type="match status" value="1"/>
</dbReference>
<dbReference type="Pfam" id="PF01909">
    <property type="entry name" value="NTP_transf_2"/>
    <property type="match status" value="1"/>
</dbReference>
<dbReference type="GO" id="GO:0005524">
    <property type="term" value="F:ATP binding"/>
    <property type="evidence" value="ECO:0007669"/>
    <property type="project" value="InterPro"/>
</dbReference>
<organism evidence="8 9">
    <name type="scientific">Burkholderia cenocepacia</name>
    <dbReference type="NCBI Taxonomy" id="95486"/>
    <lineage>
        <taxon>Bacteria</taxon>
        <taxon>Pseudomonadati</taxon>
        <taxon>Pseudomonadota</taxon>
        <taxon>Betaproteobacteria</taxon>
        <taxon>Burkholderiales</taxon>
        <taxon>Burkholderiaceae</taxon>
        <taxon>Burkholderia</taxon>
        <taxon>Burkholderia cepacia complex</taxon>
    </lineage>
</organism>
<evidence type="ECO:0000313" key="9">
    <source>
        <dbReference type="Proteomes" id="UP001199070"/>
    </source>
</evidence>
<dbReference type="InterPro" id="IPR027417">
    <property type="entry name" value="P-loop_NTPase"/>
</dbReference>
<dbReference type="InterPro" id="IPR003439">
    <property type="entry name" value="ABC_transporter-like_ATP-bd"/>
</dbReference>
<protein>
    <recommendedName>
        <fullName evidence="3">Aminoglycoside (3'') (9) adenylyltransferase</fullName>
        <ecNumber evidence="2">2.7.7.47</ecNumber>
    </recommendedName>
</protein>
<comment type="caution">
    <text evidence="8">The sequence shown here is derived from an EMBL/GenBank/DDBJ whole genome shotgun (WGS) entry which is preliminary data.</text>
</comment>
<gene>
    <name evidence="8" type="ORF">LGN22_00820</name>
</gene>
<keyword evidence="1" id="KW-0808">Transferase</keyword>
<dbReference type="Gene3D" id="3.40.50.300">
    <property type="entry name" value="P-loop containing nucleotide triphosphate hydrolases"/>
    <property type="match status" value="1"/>
</dbReference>
<dbReference type="EC" id="2.7.7.47" evidence="2"/>
<reference evidence="8" key="1">
    <citation type="submission" date="2023-08" db="EMBL/GenBank/DDBJ databases">
        <title>A collection of bacterial strains from the Burkholderia cepacia Research Laboratory and Repository.</title>
        <authorList>
            <person name="Lipuma J."/>
            <person name="Spilker T."/>
        </authorList>
    </citation>
    <scope>NUCLEOTIDE SEQUENCE</scope>
    <source>
        <strain evidence="8">AU0862</strain>
    </source>
</reference>
<evidence type="ECO:0000256" key="3">
    <source>
        <dbReference type="ARBA" id="ARBA00035252"/>
    </source>
</evidence>
<dbReference type="Proteomes" id="UP001199070">
    <property type="component" value="Unassembled WGS sequence"/>
</dbReference>
<feature type="domain" description="Polymerase nucleotidyl transferase" evidence="6">
    <location>
        <begin position="89"/>
        <end position="119"/>
    </location>
</feature>
<dbReference type="GO" id="GO:0016887">
    <property type="term" value="F:ATP hydrolysis activity"/>
    <property type="evidence" value="ECO:0007669"/>
    <property type="project" value="InterPro"/>
</dbReference>
<evidence type="ECO:0000259" key="6">
    <source>
        <dbReference type="Pfam" id="PF01909"/>
    </source>
</evidence>
<evidence type="ECO:0000259" key="5">
    <source>
        <dbReference type="Pfam" id="PF00005"/>
    </source>
</evidence>
<feature type="domain" description="Adenylyltransferase AadA C-terminal" evidence="7">
    <location>
        <begin position="213"/>
        <end position="313"/>
    </location>
</feature>